<dbReference type="InterPro" id="IPR039532">
    <property type="entry name" value="TetR_C_Firmicutes"/>
</dbReference>
<evidence type="ECO:0000256" key="2">
    <source>
        <dbReference type="PROSITE-ProRule" id="PRU00335"/>
    </source>
</evidence>
<dbReference type="Proteomes" id="UP000824041">
    <property type="component" value="Unassembled WGS sequence"/>
</dbReference>
<feature type="domain" description="HTH tetR-type" evidence="3">
    <location>
        <begin position="11"/>
        <end position="71"/>
    </location>
</feature>
<accession>A0A9D2IT26</accession>
<dbReference type="InterPro" id="IPR050624">
    <property type="entry name" value="HTH-type_Tx_Regulator"/>
</dbReference>
<sequence>MKRERKSQANILARECIAQALLQLIKEKPLSAITVSELTQRAGVSRMTFYRNYRSKEEIFSLHLRDIFIKYEEEDRQQQLKGIYYDRAHMLHCFKYWYEYREFFDGLIHCGFGNIFLDYLTQYVQQKWLDETASPKEYYKLSGFAGALYNIYISWASGGYRESLDEIAGVLDSIYGT</sequence>
<evidence type="ECO:0000259" key="3">
    <source>
        <dbReference type="PROSITE" id="PS50977"/>
    </source>
</evidence>
<dbReference type="GO" id="GO:0003677">
    <property type="term" value="F:DNA binding"/>
    <property type="evidence" value="ECO:0007669"/>
    <property type="project" value="UniProtKB-UniRule"/>
</dbReference>
<feature type="DNA-binding region" description="H-T-H motif" evidence="2">
    <location>
        <begin position="34"/>
        <end position="53"/>
    </location>
</feature>
<dbReference type="Pfam" id="PF00440">
    <property type="entry name" value="TetR_N"/>
    <property type="match status" value="1"/>
</dbReference>
<evidence type="ECO:0000256" key="1">
    <source>
        <dbReference type="ARBA" id="ARBA00023125"/>
    </source>
</evidence>
<dbReference type="Gene3D" id="1.10.357.10">
    <property type="entry name" value="Tetracycline Repressor, domain 2"/>
    <property type="match status" value="1"/>
</dbReference>
<dbReference type="InterPro" id="IPR009057">
    <property type="entry name" value="Homeodomain-like_sf"/>
</dbReference>
<reference evidence="4" key="2">
    <citation type="submission" date="2021-04" db="EMBL/GenBank/DDBJ databases">
        <authorList>
            <person name="Gilroy R."/>
        </authorList>
    </citation>
    <scope>NUCLEOTIDE SEQUENCE</scope>
    <source>
        <strain evidence="4">14324</strain>
    </source>
</reference>
<keyword evidence="1 2" id="KW-0238">DNA-binding</keyword>
<organism evidence="4 5">
    <name type="scientific">Candidatus Blautia faecigallinarum</name>
    <dbReference type="NCBI Taxonomy" id="2838488"/>
    <lineage>
        <taxon>Bacteria</taxon>
        <taxon>Bacillati</taxon>
        <taxon>Bacillota</taxon>
        <taxon>Clostridia</taxon>
        <taxon>Lachnospirales</taxon>
        <taxon>Lachnospiraceae</taxon>
        <taxon>Blautia</taxon>
    </lineage>
</organism>
<comment type="caution">
    <text evidence="4">The sequence shown here is derived from an EMBL/GenBank/DDBJ whole genome shotgun (WGS) entry which is preliminary data.</text>
</comment>
<protein>
    <submittedName>
        <fullName evidence="4">TetR/AcrR family transcriptional regulator</fullName>
    </submittedName>
</protein>
<name>A0A9D2IT26_9FIRM</name>
<dbReference type="SUPFAM" id="SSF46689">
    <property type="entry name" value="Homeodomain-like"/>
    <property type="match status" value="1"/>
</dbReference>
<proteinExistence type="predicted"/>
<gene>
    <name evidence="4" type="ORF">IAA21_01235</name>
</gene>
<dbReference type="EMBL" id="DXBU01000016">
    <property type="protein sequence ID" value="HIZ21407.1"/>
    <property type="molecule type" value="Genomic_DNA"/>
</dbReference>
<dbReference type="AlphaFoldDB" id="A0A9D2IT26"/>
<evidence type="ECO:0000313" key="4">
    <source>
        <dbReference type="EMBL" id="HIZ21407.1"/>
    </source>
</evidence>
<dbReference type="PANTHER" id="PTHR43479">
    <property type="entry name" value="ACREF/ENVCD OPERON REPRESSOR-RELATED"/>
    <property type="match status" value="1"/>
</dbReference>
<dbReference type="PROSITE" id="PS50977">
    <property type="entry name" value="HTH_TETR_2"/>
    <property type="match status" value="1"/>
</dbReference>
<dbReference type="PANTHER" id="PTHR43479:SF11">
    <property type="entry name" value="ACREF_ENVCD OPERON REPRESSOR-RELATED"/>
    <property type="match status" value="1"/>
</dbReference>
<dbReference type="InterPro" id="IPR001647">
    <property type="entry name" value="HTH_TetR"/>
</dbReference>
<evidence type="ECO:0000313" key="5">
    <source>
        <dbReference type="Proteomes" id="UP000824041"/>
    </source>
</evidence>
<dbReference type="Pfam" id="PF14278">
    <property type="entry name" value="TetR_C_8"/>
    <property type="match status" value="1"/>
</dbReference>
<reference evidence="4" key="1">
    <citation type="journal article" date="2021" name="PeerJ">
        <title>Extensive microbial diversity within the chicken gut microbiome revealed by metagenomics and culture.</title>
        <authorList>
            <person name="Gilroy R."/>
            <person name="Ravi A."/>
            <person name="Getino M."/>
            <person name="Pursley I."/>
            <person name="Horton D.L."/>
            <person name="Alikhan N.F."/>
            <person name="Baker D."/>
            <person name="Gharbi K."/>
            <person name="Hall N."/>
            <person name="Watson M."/>
            <person name="Adriaenssens E.M."/>
            <person name="Foster-Nyarko E."/>
            <person name="Jarju S."/>
            <person name="Secka A."/>
            <person name="Antonio M."/>
            <person name="Oren A."/>
            <person name="Chaudhuri R.R."/>
            <person name="La Ragione R."/>
            <person name="Hildebrand F."/>
            <person name="Pallen M.J."/>
        </authorList>
    </citation>
    <scope>NUCLEOTIDE SEQUENCE</scope>
    <source>
        <strain evidence="4">14324</strain>
    </source>
</reference>